<dbReference type="EC" id="3.6.1.45" evidence="8"/>
<dbReference type="PRINTS" id="PR01607">
    <property type="entry name" value="APYRASEFAMLY"/>
</dbReference>
<evidence type="ECO:0000313" key="8">
    <source>
        <dbReference type="EMBL" id="PSW21074.1"/>
    </source>
</evidence>
<reference evidence="8 9" key="1">
    <citation type="submission" date="2018-01" db="EMBL/GenBank/DDBJ databases">
        <title>Whole genome sequencing of Histamine producing bacteria.</title>
        <authorList>
            <person name="Butler K."/>
        </authorList>
    </citation>
    <scope>NUCLEOTIDE SEQUENCE [LARGE SCALE GENOMIC DNA]</scope>
    <source>
        <strain evidence="8 9">DSM 100436</strain>
    </source>
</reference>
<dbReference type="EC" id="3.1.3.5" evidence="8"/>
<dbReference type="InterPro" id="IPR008334">
    <property type="entry name" value="5'-Nucleotdase_C"/>
</dbReference>
<accession>A0A2T3NXR0</accession>
<dbReference type="GO" id="GO:0030288">
    <property type="term" value="C:outer membrane-bounded periplasmic space"/>
    <property type="evidence" value="ECO:0007669"/>
    <property type="project" value="TreeGrafter"/>
</dbReference>
<evidence type="ECO:0000259" key="6">
    <source>
        <dbReference type="Pfam" id="PF00149"/>
    </source>
</evidence>
<evidence type="ECO:0000256" key="1">
    <source>
        <dbReference type="ARBA" id="ARBA00006654"/>
    </source>
</evidence>
<evidence type="ECO:0000256" key="2">
    <source>
        <dbReference type="ARBA" id="ARBA00022723"/>
    </source>
</evidence>
<dbReference type="SUPFAM" id="SSF56300">
    <property type="entry name" value="Metallo-dependent phosphatases"/>
    <property type="match status" value="1"/>
</dbReference>
<feature type="domain" description="Calcineurin-like phosphoesterase" evidence="6">
    <location>
        <begin position="19"/>
        <end position="238"/>
    </location>
</feature>
<comment type="caution">
    <text evidence="8">The sequence shown here is derived from an EMBL/GenBank/DDBJ whole genome shotgun (WGS) entry which is preliminary data.</text>
</comment>
<gene>
    <name evidence="8" type="primary">ushA</name>
    <name evidence="8" type="ORF">C9I98_03740</name>
</gene>
<dbReference type="PANTHER" id="PTHR11575">
    <property type="entry name" value="5'-NUCLEOTIDASE-RELATED"/>
    <property type="match status" value="1"/>
</dbReference>
<dbReference type="Gene3D" id="3.90.780.10">
    <property type="entry name" value="5'-Nucleotidase, C-terminal domain"/>
    <property type="match status" value="1"/>
</dbReference>
<comment type="similarity">
    <text evidence="1 5">Belongs to the 5'-nucleotidase family.</text>
</comment>
<dbReference type="GO" id="GO:0008253">
    <property type="term" value="F:5'-nucleotidase activity"/>
    <property type="evidence" value="ECO:0007669"/>
    <property type="project" value="UniProtKB-EC"/>
</dbReference>
<dbReference type="Pfam" id="PF02872">
    <property type="entry name" value="5_nucleotid_C"/>
    <property type="match status" value="1"/>
</dbReference>
<protein>
    <submittedName>
        <fullName evidence="8">Bifunctional UDP-sugar hydrolase/5'-nucleotidase</fullName>
        <ecNumber evidence="8">3.1.3.5</ecNumber>
        <ecNumber evidence="8">3.6.1.45</ecNumber>
    </submittedName>
</protein>
<organism evidence="8 9">
    <name type="scientific">Photobacterium sanctipauli</name>
    <dbReference type="NCBI Taxonomy" id="1342794"/>
    <lineage>
        <taxon>Bacteria</taxon>
        <taxon>Pseudomonadati</taxon>
        <taxon>Pseudomonadota</taxon>
        <taxon>Gammaproteobacteria</taxon>
        <taxon>Vibrionales</taxon>
        <taxon>Vibrionaceae</taxon>
        <taxon>Photobacterium</taxon>
    </lineage>
</organism>
<dbReference type="PROSITE" id="PS00786">
    <property type="entry name" value="5_NUCLEOTIDASE_2"/>
    <property type="match status" value="1"/>
</dbReference>
<feature type="domain" description="5'-Nucleotidase C-terminal" evidence="7">
    <location>
        <begin position="347"/>
        <end position="499"/>
    </location>
</feature>
<dbReference type="EMBL" id="PYMA01000002">
    <property type="protein sequence ID" value="PSW21074.1"/>
    <property type="molecule type" value="Genomic_DNA"/>
</dbReference>
<evidence type="ECO:0000256" key="4">
    <source>
        <dbReference type="ARBA" id="ARBA00022741"/>
    </source>
</evidence>
<evidence type="ECO:0000256" key="3">
    <source>
        <dbReference type="ARBA" id="ARBA00022729"/>
    </source>
</evidence>
<proteinExistence type="inferred from homology"/>
<dbReference type="SUPFAM" id="SSF55816">
    <property type="entry name" value="5'-nucleotidase (syn. UDP-sugar hydrolase), C-terminal domain"/>
    <property type="match status" value="1"/>
</dbReference>
<evidence type="ECO:0000259" key="7">
    <source>
        <dbReference type="Pfam" id="PF02872"/>
    </source>
</evidence>
<name>A0A2T3NXR0_9GAMM</name>
<dbReference type="GO" id="GO:0009166">
    <property type="term" value="P:nucleotide catabolic process"/>
    <property type="evidence" value="ECO:0007669"/>
    <property type="project" value="InterPro"/>
</dbReference>
<dbReference type="AlphaFoldDB" id="A0A2T3NXR0"/>
<dbReference type="Proteomes" id="UP000241771">
    <property type="component" value="Unassembled WGS sequence"/>
</dbReference>
<dbReference type="InterPro" id="IPR004843">
    <property type="entry name" value="Calcineurin-like_PHP"/>
</dbReference>
<dbReference type="Gene3D" id="3.60.21.10">
    <property type="match status" value="1"/>
</dbReference>
<dbReference type="OrthoDB" id="9803927at2"/>
<dbReference type="InterPro" id="IPR036907">
    <property type="entry name" value="5'-Nucleotdase_C_sf"/>
</dbReference>
<keyword evidence="5 8" id="KW-0378">Hydrolase</keyword>
<keyword evidence="3" id="KW-0732">Signal</keyword>
<dbReference type="PANTHER" id="PTHR11575:SF46">
    <property type="entry name" value="PROTEIN USHA"/>
    <property type="match status" value="1"/>
</dbReference>
<dbReference type="InterPro" id="IPR006179">
    <property type="entry name" value="5_nucleotidase/apyrase"/>
</dbReference>
<evidence type="ECO:0000256" key="5">
    <source>
        <dbReference type="RuleBase" id="RU362119"/>
    </source>
</evidence>
<dbReference type="InterPro" id="IPR029052">
    <property type="entry name" value="Metallo-depent_PP-like"/>
</dbReference>
<dbReference type="GO" id="GO:0000166">
    <property type="term" value="F:nucleotide binding"/>
    <property type="evidence" value="ECO:0007669"/>
    <property type="project" value="UniProtKB-KW"/>
</dbReference>
<dbReference type="GO" id="GO:0046872">
    <property type="term" value="F:metal ion binding"/>
    <property type="evidence" value="ECO:0007669"/>
    <property type="project" value="UniProtKB-KW"/>
</dbReference>
<keyword evidence="2" id="KW-0479">Metal-binding</keyword>
<dbReference type="InterPro" id="IPR006146">
    <property type="entry name" value="5'-Nucleotdase_CS"/>
</dbReference>
<dbReference type="GO" id="GO:0008768">
    <property type="term" value="F:UDP-sugar diphosphatase activity"/>
    <property type="evidence" value="ECO:0007669"/>
    <property type="project" value="UniProtKB-EC"/>
</dbReference>
<dbReference type="NCBIfam" id="NF007109">
    <property type="entry name" value="PRK09558.1"/>
    <property type="match status" value="1"/>
</dbReference>
<dbReference type="Pfam" id="PF00149">
    <property type="entry name" value="Metallophos"/>
    <property type="match status" value="1"/>
</dbReference>
<evidence type="ECO:0000313" key="9">
    <source>
        <dbReference type="Proteomes" id="UP000241771"/>
    </source>
</evidence>
<keyword evidence="9" id="KW-1185">Reference proteome</keyword>
<sequence>MLATLVGCFDTGDDDTTKFTILHTNDHHGRFWHNSDGEYGLAARKTLINNLRDEVEASGGEVLLLSGGDINTGVPESDLQDAEPDFVGMSDIQYDAMAVGNHEFDNPREVLDQQQTWASFPMLSANIYVKETGERLFKPYEIFDVNGIKIAVIGLTTEDTGRIGNPEYVSDLEFRNTAEEAAKVIDEINAKEKVDVILAATHMGHYQDGNNGSNAPGDVTLARSLEPGQLDAIIGGHSQNPVCMEPGSNNYDPNFEPGDDCVPDQQNGTYIMQAHEWGKYVGRADFEFTDGELTLVSYELIPVNLVEEDENGDKVFIQEEIEKDPDLFAVLEVFQMKGDEALGDTIATLNGKLEGDRDVVRSQQTNLGRLIGAAQTESVPNADFGIMNSGGVRESINPEGVDGFEVTYRDVLTVQPFGNTIGYVEMTGSEITEYLSDVATKQIESGAYAQFFGISMTVDCQAGSVTISELGGRAYTPDDPYIFTIPSFNANGGDNYPILEFIDTGNVDADVLRSFFESAGTINAADYEPSGEIVYQNSNSTTGCQLTP</sequence>
<keyword evidence="4 5" id="KW-0547">Nucleotide-binding</keyword>